<evidence type="ECO:0000256" key="1">
    <source>
        <dbReference type="SAM" id="MobiDB-lite"/>
    </source>
</evidence>
<evidence type="ECO:0000313" key="4">
    <source>
        <dbReference type="Proteomes" id="UP000006898"/>
    </source>
</evidence>
<gene>
    <name evidence="3" type="ORF">DAMO_2365</name>
</gene>
<sequence>MWAIIESALDLLFAFIDFLRVASVSVPALQLAGIILVAFLLGVLIGRITKRRVQRAVEHATEPDADRVLLDFERLTPLGPSQGKAAENSTMDISDLRPDQMHKGPTADNQEAQEEPMLLKE</sequence>
<name>D5MIQ6_METO1</name>
<dbReference type="HOGENOM" id="CLU_2033823_0_0_0"/>
<protein>
    <submittedName>
        <fullName evidence="3">Uncharacterized protein</fullName>
    </submittedName>
</protein>
<dbReference type="EMBL" id="FP565575">
    <property type="protein sequence ID" value="CBE69413.1"/>
    <property type="molecule type" value="Genomic_DNA"/>
</dbReference>
<feature type="transmembrane region" description="Helical" evidence="2">
    <location>
        <begin position="28"/>
        <end position="46"/>
    </location>
</feature>
<evidence type="ECO:0000256" key="2">
    <source>
        <dbReference type="SAM" id="Phobius"/>
    </source>
</evidence>
<dbReference type="KEGG" id="mox:DAMO_2365"/>
<keyword evidence="2" id="KW-0472">Membrane</keyword>
<dbReference type="AlphaFoldDB" id="D5MIQ6"/>
<dbReference type="STRING" id="671143.DAMO_2365"/>
<feature type="region of interest" description="Disordered" evidence="1">
    <location>
        <begin position="77"/>
        <end position="121"/>
    </location>
</feature>
<accession>D5MIQ6</accession>
<keyword evidence="2" id="KW-0812">Transmembrane</keyword>
<evidence type="ECO:0000313" key="3">
    <source>
        <dbReference type="EMBL" id="CBE69413.1"/>
    </source>
</evidence>
<organism evidence="3 4">
    <name type="scientific">Methylomirabilis oxygeniifera</name>
    <dbReference type="NCBI Taxonomy" id="671143"/>
    <lineage>
        <taxon>Bacteria</taxon>
        <taxon>Candidatus Methylomirabilota</taxon>
        <taxon>Candidatus Methylomirabilia</taxon>
        <taxon>Candidatus Methylomirabilales</taxon>
        <taxon>Candidatus Methylomirabilaceae</taxon>
        <taxon>Candidatus Methylomirabilis</taxon>
    </lineage>
</organism>
<reference evidence="3 4" key="1">
    <citation type="journal article" date="2010" name="Nature">
        <title>Nitrite-driven anaerobic methane oxidation by oxygenic bacteria.</title>
        <authorList>
            <person name="Ettwig K.F."/>
            <person name="Butler M.K."/>
            <person name="Le Paslier D."/>
            <person name="Pelletier E."/>
            <person name="Mangenot S."/>
            <person name="Kuypers M.M.M."/>
            <person name="Schreiber F."/>
            <person name="Dutilh B.E."/>
            <person name="Zedelius J."/>
            <person name="de Beer D."/>
            <person name="Gloerich J."/>
            <person name="Wessels H.J.C.T."/>
            <person name="van Allen T."/>
            <person name="Luesken F."/>
            <person name="Wu M."/>
            <person name="van de Pas-Schoonen K.T."/>
            <person name="Op den Camp H.J.M."/>
            <person name="Janssen-Megens E.M."/>
            <person name="Francoijs K-J."/>
            <person name="Stunnenberg H."/>
            <person name="Weissenbach J."/>
            <person name="Jetten M.S.M."/>
            <person name="Strous M."/>
        </authorList>
    </citation>
    <scope>NUCLEOTIDE SEQUENCE [LARGE SCALE GENOMIC DNA]</scope>
</reference>
<dbReference type="Proteomes" id="UP000006898">
    <property type="component" value="Chromosome"/>
</dbReference>
<proteinExistence type="predicted"/>
<keyword evidence="2" id="KW-1133">Transmembrane helix</keyword>